<sequence>MNRCGFWLCIAACFSVAFSARPSGLADSDDGPDMRRQQLSRRTRQAVLQTRQRFRQRRRQGNHSEPELDSGPDPDERAEAMMAACSRDKYDNVEVRDLRGCVEELQKYASSTRNGLIQSIEAEKVFVREYQNAAKKLAFMGNTELFWADIQKEHNNALTFLTDVASQVDEDAKDLKVYTKLVRKREAEQANRTEGDEDEDEDDDEDEDSEDEDESSGKDASKTGQATTAAPKKREGEDDDE</sequence>
<keyword evidence="4" id="KW-1185">Reference proteome</keyword>
<feature type="compositionally biased region" description="Acidic residues" evidence="1">
    <location>
        <begin position="195"/>
        <end position="214"/>
    </location>
</feature>
<comment type="caution">
    <text evidence="3">The sequence shown here is derived from an EMBL/GenBank/DDBJ whole genome shotgun (WGS) entry which is preliminary data.</text>
</comment>
<proteinExistence type="predicted"/>
<feature type="compositionally biased region" description="Basic residues" evidence="1">
    <location>
        <begin position="52"/>
        <end position="61"/>
    </location>
</feature>
<feature type="chain" id="PRO_5041261442" evidence="2">
    <location>
        <begin position="20"/>
        <end position="241"/>
    </location>
</feature>
<evidence type="ECO:0000313" key="4">
    <source>
        <dbReference type="Proteomes" id="UP001178507"/>
    </source>
</evidence>
<evidence type="ECO:0000313" key="3">
    <source>
        <dbReference type="EMBL" id="CAJ1410484.1"/>
    </source>
</evidence>
<feature type="compositionally biased region" description="Basic and acidic residues" evidence="1">
    <location>
        <begin position="232"/>
        <end position="241"/>
    </location>
</feature>
<feature type="region of interest" description="Disordered" evidence="1">
    <location>
        <begin position="24"/>
        <end position="76"/>
    </location>
</feature>
<feature type="signal peptide" evidence="2">
    <location>
        <begin position="1"/>
        <end position="19"/>
    </location>
</feature>
<accession>A0AA36JSP1</accession>
<feature type="region of interest" description="Disordered" evidence="1">
    <location>
        <begin position="184"/>
        <end position="241"/>
    </location>
</feature>
<keyword evidence="2" id="KW-0732">Signal</keyword>
<name>A0AA36JSP1_9DINO</name>
<dbReference type="Proteomes" id="UP001178507">
    <property type="component" value="Unassembled WGS sequence"/>
</dbReference>
<evidence type="ECO:0000256" key="2">
    <source>
        <dbReference type="SAM" id="SignalP"/>
    </source>
</evidence>
<feature type="compositionally biased region" description="Basic and acidic residues" evidence="1">
    <location>
        <begin position="184"/>
        <end position="194"/>
    </location>
</feature>
<dbReference type="EMBL" id="CAUJNA010003818">
    <property type="protein sequence ID" value="CAJ1410484.1"/>
    <property type="molecule type" value="Genomic_DNA"/>
</dbReference>
<protein>
    <submittedName>
        <fullName evidence="3">Uncharacterized protein</fullName>
    </submittedName>
</protein>
<reference evidence="3" key="1">
    <citation type="submission" date="2023-08" db="EMBL/GenBank/DDBJ databases">
        <authorList>
            <person name="Chen Y."/>
            <person name="Shah S."/>
            <person name="Dougan E. K."/>
            <person name="Thang M."/>
            <person name="Chan C."/>
        </authorList>
    </citation>
    <scope>NUCLEOTIDE SEQUENCE</scope>
</reference>
<evidence type="ECO:0000256" key="1">
    <source>
        <dbReference type="SAM" id="MobiDB-lite"/>
    </source>
</evidence>
<gene>
    <name evidence="3" type="ORF">EVOR1521_LOCUS31301</name>
</gene>
<organism evidence="3 4">
    <name type="scientific">Effrenium voratum</name>
    <dbReference type="NCBI Taxonomy" id="2562239"/>
    <lineage>
        <taxon>Eukaryota</taxon>
        <taxon>Sar</taxon>
        <taxon>Alveolata</taxon>
        <taxon>Dinophyceae</taxon>
        <taxon>Suessiales</taxon>
        <taxon>Symbiodiniaceae</taxon>
        <taxon>Effrenium</taxon>
    </lineage>
</organism>
<dbReference type="AlphaFoldDB" id="A0AA36JSP1"/>